<evidence type="ECO:0000259" key="2">
    <source>
        <dbReference type="PROSITE" id="PS51462"/>
    </source>
</evidence>
<name>K2PL75_9LACT</name>
<dbReference type="GO" id="GO:0006754">
    <property type="term" value="P:ATP biosynthetic process"/>
    <property type="evidence" value="ECO:0007669"/>
    <property type="project" value="TreeGrafter"/>
</dbReference>
<accession>K2PL75</accession>
<feature type="domain" description="Nudix hydrolase" evidence="2">
    <location>
        <begin position="19"/>
        <end position="149"/>
    </location>
</feature>
<dbReference type="AlphaFoldDB" id="K2PL75"/>
<proteinExistence type="predicted"/>
<dbReference type="EMBL" id="AMQS01000027">
    <property type="protein sequence ID" value="EKF50984.1"/>
    <property type="molecule type" value="Genomic_DNA"/>
</dbReference>
<reference evidence="3 4" key="1">
    <citation type="journal article" date="2012" name="J. Bacteriol.">
        <title>Genome Sequence of the Bacteriocin-Producing Strain Lactococcus garvieae DCC43.</title>
        <authorList>
            <person name="Gabrielsen C."/>
            <person name="Brede D.A."/>
            <person name="Hernandez P.E."/>
            <person name="Nes I.F."/>
            <person name="Diep D.B."/>
        </authorList>
    </citation>
    <scope>NUCLEOTIDE SEQUENCE [LARGE SCALE GENOMIC DNA]</scope>
    <source>
        <strain evidence="3 4">DCC43</strain>
    </source>
</reference>
<dbReference type="InterPro" id="IPR000086">
    <property type="entry name" value="NUDIX_hydrolase_dom"/>
</dbReference>
<dbReference type="RefSeq" id="WP_003136133.1">
    <property type="nucleotide sequence ID" value="NZ_AMQS01000027.1"/>
</dbReference>
<protein>
    <submittedName>
        <fullName evidence="3">Mutator mutT protein (7,8-dihydro-8-oxoguanine-triphosphatase)</fullName>
    </submittedName>
</protein>
<dbReference type="PANTHER" id="PTHR21340">
    <property type="entry name" value="DIADENOSINE 5,5-P1,P4-TETRAPHOSPHATE PYROPHOSPHOHYDROLASE MUTT"/>
    <property type="match status" value="1"/>
</dbReference>
<dbReference type="GO" id="GO:0006167">
    <property type="term" value="P:AMP biosynthetic process"/>
    <property type="evidence" value="ECO:0007669"/>
    <property type="project" value="TreeGrafter"/>
</dbReference>
<dbReference type="SUPFAM" id="SSF55811">
    <property type="entry name" value="Nudix"/>
    <property type="match status" value="1"/>
</dbReference>
<dbReference type="GO" id="GO:0004081">
    <property type="term" value="F:bis(5'-nucleosyl)-tetraphosphatase (asymmetrical) activity"/>
    <property type="evidence" value="ECO:0007669"/>
    <property type="project" value="TreeGrafter"/>
</dbReference>
<dbReference type="eggNOG" id="COG0494">
    <property type="taxonomic scope" value="Bacteria"/>
</dbReference>
<dbReference type="PROSITE" id="PS51462">
    <property type="entry name" value="NUDIX"/>
    <property type="match status" value="1"/>
</dbReference>
<dbReference type="Gene3D" id="3.90.79.10">
    <property type="entry name" value="Nucleoside Triphosphate Pyrophosphohydrolase"/>
    <property type="match status" value="1"/>
</dbReference>
<dbReference type="InterPro" id="IPR020084">
    <property type="entry name" value="NUDIX_hydrolase_CS"/>
</dbReference>
<dbReference type="InterPro" id="IPR015797">
    <property type="entry name" value="NUDIX_hydrolase-like_dom_sf"/>
</dbReference>
<dbReference type="PANTHER" id="PTHR21340:SF0">
    <property type="entry name" value="BIS(5'-NUCLEOSYL)-TETRAPHOSPHATASE [ASYMMETRICAL]"/>
    <property type="match status" value="1"/>
</dbReference>
<dbReference type="Pfam" id="PF00293">
    <property type="entry name" value="NUDIX"/>
    <property type="match status" value="1"/>
</dbReference>
<dbReference type="PATRIC" id="fig|1231377.3.peg.1620"/>
<keyword evidence="1" id="KW-0378">Hydrolase</keyword>
<evidence type="ECO:0000313" key="3">
    <source>
        <dbReference type="EMBL" id="EKF50984.1"/>
    </source>
</evidence>
<gene>
    <name evidence="3" type="ORF">C426_1640</name>
</gene>
<sequence>MTQQEIPVFGEKITGVDYMYRYGVYGIVSRENNSEICLVQAPNGAFFLPGGEIEEDENHALALERELLEELGATATLGRYFGQADEYFYSSHRDKYFCNPAYIYETLDAHFDQAPLEDFNKIFWFDNQTAIEKLKRGSHKWGVEQWINTLSSST</sequence>
<evidence type="ECO:0000256" key="1">
    <source>
        <dbReference type="ARBA" id="ARBA00022801"/>
    </source>
</evidence>
<dbReference type="InterPro" id="IPR051325">
    <property type="entry name" value="Nudix_hydrolase_domain"/>
</dbReference>
<evidence type="ECO:0000313" key="4">
    <source>
        <dbReference type="Proteomes" id="UP000006787"/>
    </source>
</evidence>
<dbReference type="Proteomes" id="UP000006787">
    <property type="component" value="Unassembled WGS sequence"/>
</dbReference>
<dbReference type="PROSITE" id="PS00893">
    <property type="entry name" value="NUDIX_BOX"/>
    <property type="match status" value="1"/>
</dbReference>
<organism evidence="3 4">
    <name type="scientific">Lactococcus garvieae DCC43</name>
    <dbReference type="NCBI Taxonomy" id="1231377"/>
    <lineage>
        <taxon>Bacteria</taxon>
        <taxon>Bacillati</taxon>
        <taxon>Bacillota</taxon>
        <taxon>Bacilli</taxon>
        <taxon>Lactobacillales</taxon>
        <taxon>Streptococcaceae</taxon>
        <taxon>Lactococcus</taxon>
    </lineage>
</organism>
<comment type="caution">
    <text evidence="3">The sequence shown here is derived from an EMBL/GenBank/DDBJ whole genome shotgun (WGS) entry which is preliminary data.</text>
</comment>